<evidence type="ECO:0000313" key="2">
    <source>
        <dbReference type="Proteomes" id="UP000828390"/>
    </source>
</evidence>
<accession>A0A9D4G141</accession>
<dbReference type="EMBL" id="JAIWYP010000006">
    <property type="protein sequence ID" value="KAH3805652.1"/>
    <property type="molecule type" value="Genomic_DNA"/>
</dbReference>
<proteinExistence type="predicted"/>
<comment type="caution">
    <text evidence="1">The sequence shown here is derived from an EMBL/GenBank/DDBJ whole genome shotgun (WGS) entry which is preliminary data.</text>
</comment>
<evidence type="ECO:0000313" key="1">
    <source>
        <dbReference type="EMBL" id="KAH3805652.1"/>
    </source>
</evidence>
<reference evidence="1" key="2">
    <citation type="submission" date="2020-11" db="EMBL/GenBank/DDBJ databases">
        <authorList>
            <person name="McCartney M.A."/>
            <person name="Auch B."/>
            <person name="Kono T."/>
            <person name="Mallez S."/>
            <person name="Becker A."/>
            <person name="Gohl D.M."/>
            <person name="Silverstein K.A.T."/>
            <person name="Koren S."/>
            <person name="Bechman K.B."/>
            <person name="Herman A."/>
            <person name="Abrahante J.E."/>
            <person name="Garbe J."/>
        </authorList>
    </citation>
    <scope>NUCLEOTIDE SEQUENCE</scope>
    <source>
        <strain evidence="1">Duluth1</strain>
        <tissue evidence="1">Whole animal</tissue>
    </source>
</reference>
<name>A0A9D4G141_DREPO</name>
<keyword evidence="2" id="KW-1185">Reference proteome</keyword>
<dbReference type="Proteomes" id="UP000828390">
    <property type="component" value="Unassembled WGS sequence"/>
</dbReference>
<gene>
    <name evidence="1" type="ORF">DPMN_133957</name>
</gene>
<organism evidence="1 2">
    <name type="scientific">Dreissena polymorpha</name>
    <name type="common">Zebra mussel</name>
    <name type="synonym">Mytilus polymorpha</name>
    <dbReference type="NCBI Taxonomy" id="45954"/>
    <lineage>
        <taxon>Eukaryota</taxon>
        <taxon>Metazoa</taxon>
        <taxon>Spiralia</taxon>
        <taxon>Lophotrochozoa</taxon>
        <taxon>Mollusca</taxon>
        <taxon>Bivalvia</taxon>
        <taxon>Autobranchia</taxon>
        <taxon>Heteroconchia</taxon>
        <taxon>Euheterodonta</taxon>
        <taxon>Imparidentia</taxon>
        <taxon>Neoheterodontei</taxon>
        <taxon>Myida</taxon>
        <taxon>Dreissenoidea</taxon>
        <taxon>Dreissenidae</taxon>
        <taxon>Dreissena</taxon>
    </lineage>
</organism>
<sequence length="128" mass="14460">MSTFAAKLVHKWCDGNRPSTADPNDYSSFDDVLIIQNFQFFFFIALRESRGTTDVMHMIKEQLIDTLFSEEKRDAMYKIVLQIIGTELCLVVRDGLDEWVAPGGSNLVETSMAGFPNDKCTVLTTSRP</sequence>
<dbReference type="InterPro" id="IPR027417">
    <property type="entry name" value="P-loop_NTPase"/>
</dbReference>
<reference evidence="1" key="1">
    <citation type="journal article" date="2019" name="bioRxiv">
        <title>The Genome of the Zebra Mussel, Dreissena polymorpha: A Resource for Invasive Species Research.</title>
        <authorList>
            <person name="McCartney M.A."/>
            <person name="Auch B."/>
            <person name="Kono T."/>
            <person name="Mallez S."/>
            <person name="Zhang Y."/>
            <person name="Obille A."/>
            <person name="Becker A."/>
            <person name="Abrahante J.E."/>
            <person name="Garbe J."/>
            <person name="Badalamenti J.P."/>
            <person name="Herman A."/>
            <person name="Mangelson H."/>
            <person name="Liachko I."/>
            <person name="Sullivan S."/>
            <person name="Sone E.D."/>
            <person name="Koren S."/>
            <person name="Silverstein K.A.T."/>
            <person name="Beckman K.B."/>
            <person name="Gohl D.M."/>
        </authorList>
    </citation>
    <scope>NUCLEOTIDE SEQUENCE</scope>
    <source>
        <strain evidence="1">Duluth1</strain>
        <tissue evidence="1">Whole animal</tissue>
    </source>
</reference>
<protein>
    <submittedName>
        <fullName evidence="1">Uncharacterized protein</fullName>
    </submittedName>
</protein>
<dbReference type="Gene3D" id="3.40.50.300">
    <property type="entry name" value="P-loop containing nucleotide triphosphate hydrolases"/>
    <property type="match status" value="1"/>
</dbReference>
<dbReference type="AlphaFoldDB" id="A0A9D4G141"/>